<dbReference type="EMBL" id="BLWC01000001">
    <property type="protein sequence ID" value="GFM97016.1"/>
    <property type="molecule type" value="Genomic_DNA"/>
</dbReference>
<sequence>MANSAMPAAQRSAPPVRRLIAVGITRHLGARTITVRATETGVTGIITSRCPFCHRPSEECRCTNALPAAPAAQTFDDDSDDACPLCLHWNCTCPTQTARQVPAVAA</sequence>
<evidence type="ECO:0000313" key="2">
    <source>
        <dbReference type="EMBL" id="NYE40714.1"/>
    </source>
</evidence>
<dbReference type="AlphaFoldDB" id="A0A7J0C5P2"/>
<reference evidence="2 4" key="2">
    <citation type="submission" date="2020-07" db="EMBL/GenBank/DDBJ databases">
        <title>Sequencing the genomes of 1000 actinobacteria strains.</title>
        <authorList>
            <person name="Klenk H.-P."/>
        </authorList>
    </citation>
    <scope>NUCLEOTIDE SEQUENCE [LARGE SCALE GENOMIC DNA]</scope>
    <source>
        <strain evidence="2 4">DSM 41455</strain>
    </source>
</reference>
<keyword evidence="3" id="KW-1185">Reference proteome</keyword>
<evidence type="ECO:0000313" key="1">
    <source>
        <dbReference type="EMBL" id="GFM97016.1"/>
    </source>
</evidence>
<proteinExistence type="predicted"/>
<dbReference type="Proteomes" id="UP000530403">
    <property type="component" value="Unassembled WGS sequence"/>
</dbReference>
<dbReference type="Proteomes" id="UP000498980">
    <property type="component" value="Unassembled WGS sequence"/>
</dbReference>
<reference evidence="1 3" key="1">
    <citation type="submission" date="2020-05" db="EMBL/GenBank/DDBJ databases">
        <title>Whole genome shotgun sequence of Streptomyces fulvorobeus NBRC 15897.</title>
        <authorList>
            <person name="Komaki H."/>
            <person name="Tamura T."/>
        </authorList>
    </citation>
    <scope>NUCLEOTIDE SEQUENCE [LARGE SCALE GENOMIC DNA]</scope>
    <source>
        <strain evidence="1 3">NBRC 15897</strain>
    </source>
</reference>
<gene>
    <name evidence="2" type="ORF">HEB29_001725</name>
    <name evidence="1" type="ORF">Sfulv_18270</name>
</gene>
<comment type="caution">
    <text evidence="1">The sequence shown here is derived from an EMBL/GenBank/DDBJ whole genome shotgun (WGS) entry which is preliminary data.</text>
</comment>
<accession>A0A7J0C5P2</accession>
<organism evidence="1 3">
    <name type="scientific">Streptomyces fulvorobeus</name>
    <dbReference type="NCBI Taxonomy" id="284028"/>
    <lineage>
        <taxon>Bacteria</taxon>
        <taxon>Bacillati</taxon>
        <taxon>Actinomycetota</taxon>
        <taxon>Actinomycetes</taxon>
        <taxon>Kitasatosporales</taxon>
        <taxon>Streptomycetaceae</taxon>
        <taxon>Streptomyces</taxon>
    </lineage>
</organism>
<protein>
    <submittedName>
        <fullName evidence="1">Uncharacterized protein</fullName>
    </submittedName>
</protein>
<dbReference type="RefSeq" id="WP_173313147.1">
    <property type="nucleotide sequence ID" value="NZ_BAAAUE010000007.1"/>
</dbReference>
<evidence type="ECO:0000313" key="3">
    <source>
        <dbReference type="Proteomes" id="UP000498980"/>
    </source>
</evidence>
<name>A0A7J0C5P2_9ACTN</name>
<evidence type="ECO:0000313" key="4">
    <source>
        <dbReference type="Proteomes" id="UP000530403"/>
    </source>
</evidence>
<dbReference type="EMBL" id="JACCCF010000001">
    <property type="protein sequence ID" value="NYE40714.1"/>
    <property type="molecule type" value="Genomic_DNA"/>
</dbReference>